<evidence type="ECO:0000256" key="6">
    <source>
        <dbReference type="ARBA" id="ARBA00023136"/>
    </source>
</evidence>
<feature type="transmembrane region" description="Helical" evidence="7">
    <location>
        <begin position="107"/>
        <end position="127"/>
    </location>
</feature>
<protein>
    <submittedName>
        <fullName evidence="9">Putative aldouronate transport system permease protein</fullName>
    </submittedName>
</protein>
<dbReference type="EMBL" id="JACHXW010000003">
    <property type="protein sequence ID" value="MBB3151463.1"/>
    <property type="molecule type" value="Genomic_DNA"/>
</dbReference>
<organism evidence="9 10">
    <name type="scientific">Paenibacillus endophyticus</name>
    <dbReference type="NCBI Taxonomy" id="1294268"/>
    <lineage>
        <taxon>Bacteria</taxon>
        <taxon>Bacillati</taxon>
        <taxon>Bacillota</taxon>
        <taxon>Bacilli</taxon>
        <taxon>Bacillales</taxon>
        <taxon>Paenibacillaceae</taxon>
        <taxon>Paenibacillus</taxon>
    </lineage>
</organism>
<keyword evidence="6 7" id="KW-0472">Membrane</keyword>
<dbReference type="InterPro" id="IPR000515">
    <property type="entry name" value="MetI-like"/>
</dbReference>
<keyword evidence="5 7" id="KW-1133">Transmembrane helix</keyword>
<evidence type="ECO:0000256" key="3">
    <source>
        <dbReference type="ARBA" id="ARBA00022475"/>
    </source>
</evidence>
<dbReference type="InterPro" id="IPR035906">
    <property type="entry name" value="MetI-like_sf"/>
</dbReference>
<dbReference type="Proteomes" id="UP000518605">
    <property type="component" value="Unassembled WGS sequence"/>
</dbReference>
<evidence type="ECO:0000256" key="2">
    <source>
        <dbReference type="ARBA" id="ARBA00022448"/>
    </source>
</evidence>
<keyword evidence="4 7" id="KW-0812">Transmembrane</keyword>
<evidence type="ECO:0000313" key="10">
    <source>
        <dbReference type="Proteomes" id="UP000518605"/>
    </source>
</evidence>
<dbReference type="GO" id="GO:0055085">
    <property type="term" value="P:transmembrane transport"/>
    <property type="evidence" value="ECO:0007669"/>
    <property type="project" value="InterPro"/>
</dbReference>
<feature type="transmembrane region" description="Helical" evidence="7">
    <location>
        <begin position="139"/>
        <end position="161"/>
    </location>
</feature>
<feature type="transmembrane region" description="Helical" evidence="7">
    <location>
        <begin position="181"/>
        <end position="208"/>
    </location>
</feature>
<name>A0A7W5G9M1_9BACL</name>
<keyword evidence="2 7" id="KW-0813">Transport</keyword>
<comment type="similarity">
    <text evidence="7">Belongs to the binding-protein-dependent transport system permease family.</text>
</comment>
<comment type="subcellular location">
    <subcellularLocation>
        <location evidence="1 7">Cell membrane</location>
        <topology evidence="1 7">Multi-pass membrane protein</topology>
    </subcellularLocation>
</comment>
<dbReference type="SUPFAM" id="SSF161098">
    <property type="entry name" value="MetI-like"/>
    <property type="match status" value="1"/>
</dbReference>
<evidence type="ECO:0000256" key="1">
    <source>
        <dbReference type="ARBA" id="ARBA00004651"/>
    </source>
</evidence>
<evidence type="ECO:0000256" key="7">
    <source>
        <dbReference type="RuleBase" id="RU363032"/>
    </source>
</evidence>
<accession>A0A7W5G9M1</accession>
<dbReference type="GO" id="GO:0005886">
    <property type="term" value="C:plasma membrane"/>
    <property type="evidence" value="ECO:0007669"/>
    <property type="project" value="UniProtKB-SubCell"/>
</dbReference>
<proteinExistence type="inferred from homology"/>
<dbReference type="CDD" id="cd06261">
    <property type="entry name" value="TM_PBP2"/>
    <property type="match status" value="1"/>
</dbReference>
<sequence length="294" mass="32704">MKNESRVITWFSHTVLIILSVICIIPFILLISASLTDQSSLIANGYSLIPKVFSTAAYEYLFDSGSNIIRAYGVSIFVTVVGTTVGIFTTLLMAYPLSRPETPHRGIILFLVFFSMLFHGGMIPSYLIYAQILELKNTIWVLIVAGVLTNGYYIMMMRIFLQGSMSKDLIESAQLDGASEYRILGSIIIPTSTPILAVIGLFTAIMYWNDWQTGMIYITKPELFSIQNLLQRIMQDIQFIQSNMSANAGDAMSQMPSDTAKMAIAVLGSLPILIAYPFFQRFFIKGIMFGAVKG</sequence>
<comment type="caution">
    <text evidence="9">The sequence shown here is derived from an EMBL/GenBank/DDBJ whole genome shotgun (WGS) entry which is preliminary data.</text>
</comment>
<dbReference type="PANTHER" id="PTHR43744:SF9">
    <property type="entry name" value="POLYGALACTURONAN_RHAMNOGALACTURONAN TRANSPORT SYSTEM PERMEASE PROTEIN YTCP"/>
    <property type="match status" value="1"/>
</dbReference>
<evidence type="ECO:0000256" key="4">
    <source>
        <dbReference type="ARBA" id="ARBA00022692"/>
    </source>
</evidence>
<dbReference type="PROSITE" id="PS50928">
    <property type="entry name" value="ABC_TM1"/>
    <property type="match status" value="1"/>
</dbReference>
<keyword evidence="3" id="KW-1003">Cell membrane</keyword>
<evidence type="ECO:0000313" key="9">
    <source>
        <dbReference type="EMBL" id="MBB3151463.1"/>
    </source>
</evidence>
<dbReference type="Gene3D" id="1.10.3720.10">
    <property type="entry name" value="MetI-like"/>
    <property type="match status" value="1"/>
</dbReference>
<feature type="transmembrane region" description="Helical" evidence="7">
    <location>
        <begin position="262"/>
        <end position="279"/>
    </location>
</feature>
<dbReference type="PANTHER" id="PTHR43744">
    <property type="entry name" value="ABC TRANSPORTER PERMEASE PROTEIN MG189-RELATED-RELATED"/>
    <property type="match status" value="1"/>
</dbReference>
<evidence type="ECO:0000256" key="5">
    <source>
        <dbReference type="ARBA" id="ARBA00022989"/>
    </source>
</evidence>
<evidence type="ECO:0000259" key="8">
    <source>
        <dbReference type="PROSITE" id="PS50928"/>
    </source>
</evidence>
<feature type="transmembrane region" description="Helical" evidence="7">
    <location>
        <begin position="71"/>
        <end position="95"/>
    </location>
</feature>
<keyword evidence="10" id="KW-1185">Reference proteome</keyword>
<feature type="transmembrane region" description="Helical" evidence="7">
    <location>
        <begin position="7"/>
        <end position="31"/>
    </location>
</feature>
<reference evidence="9 10" key="1">
    <citation type="submission" date="2020-08" db="EMBL/GenBank/DDBJ databases">
        <title>Genomic Encyclopedia of Type Strains, Phase III (KMG-III): the genomes of soil and plant-associated and newly described type strains.</title>
        <authorList>
            <person name="Whitman W."/>
        </authorList>
    </citation>
    <scope>NUCLEOTIDE SEQUENCE [LARGE SCALE GENOMIC DNA]</scope>
    <source>
        <strain evidence="9 10">CECT 8234</strain>
    </source>
</reference>
<dbReference type="AlphaFoldDB" id="A0A7W5G9M1"/>
<dbReference type="Pfam" id="PF00528">
    <property type="entry name" value="BPD_transp_1"/>
    <property type="match status" value="1"/>
</dbReference>
<gene>
    <name evidence="9" type="ORF">FHS16_001506</name>
</gene>
<feature type="domain" description="ABC transmembrane type-1" evidence="8">
    <location>
        <begin position="72"/>
        <end position="279"/>
    </location>
</feature>
<dbReference type="RefSeq" id="WP_183560415.1">
    <property type="nucleotide sequence ID" value="NZ_CBCSLB010000002.1"/>
</dbReference>